<dbReference type="AlphaFoldDB" id="A0A5C5ZB75"/>
<evidence type="ECO:0000313" key="2">
    <source>
        <dbReference type="EMBL" id="TWT84396.1"/>
    </source>
</evidence>
<keyword evidence="1" id="KW-0732">Signal</keyword>
<feature type="chain" id="PRO_5022975035" description="HEAT repeat domain-containing protein" evidence="1">
    <location>
        <begin position="38"/>
        <end position="428"/>
    </location>
</feature>
<gene>
    <name evidence="2" type="ORF">CA13_58740</name>
</gene>
<accession>A0A5C5ZB75</accession>
<proteinExistence type="predicted"/>
<feature type="signal peptide" evidence="1">
    <location>
        <begin position="1"/>
        <end position="37"/>
    </location>
</feature>
<dbReference type="Proteomes" id="UP000315010">
    <property type="component" value="Unassembled WGS sequence"/>
</dbReference>
<reference evidence="2 3" key="1">
    <citation type="submission" date="2019-02" db="EMBL/GenBank/DDBJ databases">
        <title>Deep-cultivation of Planctomycetes and their phenomic and genomic characterization uncovers novel biology.</title>
        <authorList>
            <person name="Wiegand S."/>
            <person name="Jogler M."/>
            <person name="Boedeker C."/>
            <person name="Pinto D."/>
            <person name="Vollmers J."/>
            <person name="Rivas-Marin E."/>
            <person name="Kohn T."/>
            <person name="Peeters S.H."/>
            <person name="Heuer A."/>
            <person name="Rast P."/>
            <person name="Oberbeckmann S."/>
            <person name="Bunk B."/>
            <person name="Jeske O."/>
            <person name="Meyerdierks A."/>
            <person name="Storesund J.E."/>
            <person name="Kallscheuer N."/>
            <person name="Luecker S."/>
            <person name="Lage O.M."/>
            <person name="Pohl T."/>
            <person name="Merkel B.J."/>
            <person name="Hornburger P."/>
            <person name="Mueller R.-W."/>
            <person name="Bruemmer F."/>
            <person name="Labrenz M."/>
            <person name="Spormann A.M."/>
            <person name="Op Den Camp H."/>
            <person name="Overmann J."/>
            <person name="Amann R."/>
            <person name="Jetten M.S.M."/>
            <person name="Mascher T."/>
            <person name="Medema M.H."/>
            <person name="Devos D.P."/>
            <person name="Kaster A.-K."/>
            <person name="Ovreas L."/>
            <person name="Rohde M."/>
            <person name="Galperin M.Y."/>
            <person name="Jogler C."/>
        </authorList>
    </citation>
    <scope>NUCLEOTIDE SEQUENCE [LARGE SCALE GENOMIC DNA]</scope>
    <source>
        <strain evidence="2 3">CA13</strain>
    </source>
</reference>
<keyword evidence="3" id="KW-1185">Reference proteome</keyword>
<name>A0A5C5ZB75_9BACT</name>
<sequence length="428" mass="47335" precursor="true">MRKMTPFPFSFWKVSILQVFVAFSVLCTLTDTSYAQAQVARGGRSDIQQLYKQHITEYDFLPTPILSLDVLSTGVQAAISMGDVTRATEIIRSTPEQSLKFLLTIAVTEGHLGKRRSSWLVKEVLSSQSSDSIFSDAVGLLASERSYESALFLADIIGDSSLRGEGLRRAAYCAMQNGDFESASIIVSSFAETKDADRSFHSLAIDASEKSTADYLLENIPRDWRGILRSELEFGKLVNTEPLAQWFASGTQTSNCGNDMKMLLVSKGLKCSGLQLFEETNEIVESILQLITCEDAEMEDAVPATAFFLTYLRRGNDLEDLAFGRGSFSAIPANYCKRQSNAIVAGLISCGRTLQAIAYMNRFSKSEFGELAAFSLFGTKRIPPSDFRDFIMQLNDPHRRVSLLAAGVAEYVKLVEDYGQPWESQTGK</sequence>
<dbReference type="EMBL" id="SJPJ01000001">
    <property type="protein sequence ID" value="TWT84396.1"/>
    <property type="molecule type" value="Genomic_DNA"/>
</dbReference>
<protein>
    <recommendedName>
        <fullName evidence="4">HEAT repeat domain-containing protein</fullName>
    </recommendedName>
</protein>
<organism evidence="2 3">
    <name type="scientific">Novipirellula herctigrandis</name>
    <dbReference type="NCBI Taxonomy" id="2527986"/>
    <lineage>
        <taxon>Bacteria</taxon>
        <taxon>Pseudomonadati</taxon>
        <taxon>Planctomycetota</taxon>
        <taxon>Planctomycetia</taxon>
        <taxon>Pirellulales</taxon>
        <taxon>Pirellulaceae</taxon>
        <taxon>Novipirellula</taxon>
    </lineage>
</organism>
<comment type="caution">
    <text evidence="2">The sequence shown here is derived from an EMBL/GenBank/DDBJ whole genome shotgun (WGS) entry which is preliminary data.</text>
</comment>
<evidence type="ECO:0000256" key="1">
    <source>
        <dbReference type="SAM" id="SignalP"/>
    </source>
</evidence>
<evidence type="ECO:0000313" key="3">
    <source>
        <dbReference type="Proteomes" id="UP000315010"/>
    </source>
</evidence>
<evidence type="ECO:0008006" key="4">
    <source>
        <dbReference type="Google" id="ProtNLM"/>
    </source>
</evidence>